<evidence type="ECO:0000256" key="2">
    <source>
        <dbReference type="PROSITE-ProRule" id="PRU00703"/>
    </source>
</evidence>
<dbReference type="InterPro" id="IPR046342">
    <property type="entry name" value="CBS_dom_sf"/>
</dbReference>
<sequence>MLVERIMTSPCITFNAEGSIAEAIALMNDKHIRHLPIVDDAHHLQGIISDREIKEVLPSLLKQDEAIDYNVPISQIMHKNVITCHPLDFVADIAVDFYDASIASIPVVQNDKVVGIVTSKDMLNTFIELTGVTRPGTTIQISIPDEPGIMHEVTEVFHRHKISIESILVFRDKEKVGKKIVTLRMLAMNPNIAIFDLEKKGFSVLDPFESGL</sequence>
<feature type="domain" description="ACT" evidence="4">
    <location>
        <begin position="138"/>
        <end position="212"/>
    </location>
</feature>
<feature type="domain" description="CBS" evidence="3">
    <location>
        <begin position="7"/>
        <end position="65"/>
    </location>
</feature>
<dbReference type="PROSITE" id="PS51671">
    <property type="entry name" value="ACT"/>
    <property type="match status" value="1"/>
</dbReference>
<accession>A0A1W7AD13</accession>
<dbReference type="OrthoDB" id="9781631at2"/>
<keyword evidence="6" id="KW-1185">Reference proteome</keyword>
<dbReference type="SMART" id="SM00116">
    <property type="entry name" value="CBS"/>
    <property type="match status" value="2"/>
</dbReference>
<dbReference type="EMBL" id="CP021059">
    <property type="protein sequence ID" value="ARQ07451.1"/>
    <property type="molecule type" value="Genomic_DNA"/>
</dbReference>
<proteinExistence type="predicted"/>
<evidence type="ECO:0000256" key="1">
    <source>
        <dbReference type="ARBA" id="ARBA00022737"/>
    </source>
</evidence>
<dbReference type="SUPFAM" id="SSF55021">
    <property type="entry name" value="ACT-like"/>
    <property type="match status" value="1"/>
</dbReference>
<protein>
    <submittedName>
        <fullName evidence="5">Inosine 5'-monophosphate dehydrogenase</fullName>
    </submittedName>
</protein>
<dbReference type="SUPFAM" id="SSF54631">
    <property type="entry name" value="CBS-domain pair"/>
    <property type="match status" value="1"/>
</dbReference>
<reference evidence="5 6" key="1">
    <citation type="journal article" date="2017" name="Int. J. Syst. Evol. Microbiol.">
        <title>Macrococcus canis sp. nov., a skin bacterium associated with infections in dogs.</title>
        <authorList>
            <person name="Gobeli Brawand S."/>
            <person name="Cotting K."/>
            <person name="Gomez-Sanz E."/>
            <person name="Collaud A."/>
            <person name="Thomann A."/>
            <person name="Brodard I."/>
            <person name="Rodriguez-Campos S."/>
            <person name="Strauss C."/>
            <person name="Perreten V."/>
        </authorList>
    </citation>
    <scope>NUCLEOTIDE SEQUENCE [LARGE SCALE GENOMIC DNA]</scope>
    <source>
        <strain evidence="5 6">KM45013</strain>
    </source>
</reference>
<dbReference type="Gene3D" id="3.30.70.260">
    <property type="match status" value="1"/>
</dbReference>
<dbReference type="STRING" id="1855823.MCCS_18210"/>
<evidence type="ECO:0000313" key="5">
    <source>
        <dbReference type="EMBL" id="ARQ07451.1"/>
    </source>
</evidence>
<keyword evidence="1" id="KW-0677">Repeat</keyword>
<dbReference type="Pfam" id="PF00571">
    <property type="entry name" value="CBS"/>
    <property type="match status" value="2"/>
</dbReference>
<dbReference type="InterPro" id="IPR045865">
    <property type="entry name" value="ACT-like_dom_sf"/>
</dbReference>
<keyword evidence="2" id="KW-0129">CBS domain</keyword>
<dbReference type="InterPro" id="IPR000644">
    <property type="entry name" value="CBS_dom"/>
</dbReference>
<organism evidence="5 6">
    <name type="scientific">Macrococcoides canis</name>
    <dbReference type="NCBI Taxonomy" id="1855823"/>
    <lineage>
        <taxon>Bacteria</taxon>
        <taxon>Bacillati</taxon>
        <taxon>Bacillota</taxon>
        <taxon>Bacilli</taxon>
        <taxon>Bacillales</taxon>
        <taxon>Staphylococcaceae</taxon>
        <taxon>Macrococcoides</taxon>
    </lineage>
</organism>
<dbReference type="PANTHER" id="PTHR48108">
    <property type="entry name" value="CBS DOMAIN-CONTAINING PROTEIN CBSX2, CHLOROPLASTIC"/>
    <property type="match status" value="1"/>
</dbReference>
<dbReference type="GeneID" id="35295917"/>
<dbReference type="PROSITE" id="PS51371">
    <property type="entry name" value="CBS"/>
    <property type="match status" value="2"/>
</dbReference>
<dbReference type="RefSeq" id="WP_086043005.1">
    <property type="nucleotide sequence ID" value="NZ_CBCRZA010000004.1"/>
</dbReference>
<dbReference type="Gene3D" id="3.10.580.10">
    <property type="entry name" value="CBS-domain"/>
    <property type="match status" value="1"/>
</dbReference>
<dbReference type="InterPro" id="IPR002912">
    <property type="entry name" value="ACT_dom"/>
</dbReference>
<feature type="domain" description="CBS" evidence="3">
    <location>
        <begin position="77"/>
        <end position="132"/>
    </location>
</feature>
<dbReference type="Proteomes" id="UP000194154">
    <property type="component" value="Chromosome"/>
</dbReference>
<dbReference type="InterPro" id="IPR051462">
    <property type="entry name" value="CBS_domain-containing"/>
</dbReference>
<name>A0A1W7AD13_9STAP</name>
<dbReference type="KEGG" id="mcak:MCCS_18210"/>
<gene>
    <name evidence="5" type="ORF">MCCS_18210</name>
</gene>
<evidence type="ECO:0000259" key="4">
    <source>
        <dbReference type="PROSITE" id="PS51671"/>
    </source>
</evidence>
<evidence type="ECO:0000259" key="3">
    <source>
        <dbReference type="PROSITE" id="PS51371"/>
    </source>
</evidence>
<dbReference type="Pfam" id="PF01842">
    <property type="entry name" value="ACT"/>
    <property type="match status" value="1"/>
</dbReference>
<evidence type="ECO:0000313" key="6">
    <source>
        <dbReference type="Proteomes" id="UP000194154"/>
    </source>
</evidence>
<dbReference type="CDD" id="cd04584">
    <property type="entry name" value="CBS_pair_AcuB_like"/>
    <property type="match status" value="1"/>
</dbReference>
<dbReference type="PANTHER" id="PTHR48108:SF2">
    <property type="entry name" value="ACETOIN UTILIZATION PROTEIN ACUB"/>
    <property type="match status" value="1"/>
</dbReference>
<dbReference type="AlphaFoldDB" id="A0A1W7AD13"/>